<gene>
    <name evidence="2" type="ORF">S01H1_09091</name>
</gene>
<sequence length="147" mass="17178">MYEFNSKALLNWITAFAIFEIPMAYFYLSISGKNDMVTDWYSGNTINIWNVIAQDSLYVICGIIITYTLFNYLVKKNIINKSFFYFILTFLAVQLTGDLLFALTIKNWPAKYSSKWINYFKKYIKTSGFNALIGDSLYIIAWSLAFY</sequence>
<evidence type="ECO:0000256" key="1">
    <source>
        <dbReference type="SAM" id="Phobius"/>
    </source>
</evidence>
<protein>
    <submittedName>
        <fullName evidence="2">Uncharacterized protein</fullName>
    </submittedName>
</protein>
<feature type="transmembrane region" description="Helical" evidence="1">
    <location>
        <begin position="48"/>
        <end position="70"/>
    </location>
</feature>
<feature type="transmembrane region" description="Helical" evidence="1">
    <location>
        <begin position="9"/>
        <end position="28"/>
    </location>
</feature>
<organism evidence="2">
    <name type="scientific">marine sediment metagenome</name>
    <dbReference type="NCBI Taxonomy" id="412755"/>
    <lineage>
        <taxon>unclassified sequences</taxon>
        <taxon>metagenomes</taxon>
        <taxon>ecological metagenomes</taxon>
    </lineage>
</organism>
<keyword evidence="1" id="KW-0472">Membrane</keyword>
<dbReference type="AlphaFoldDB" id="X0SK46"/>
<evidence type="ECO:0000313" key="2">
    <source>
        <dbReference type="EMBL" id="GAF81443.1"/>
    </source>
</evidence>
<accession>X0SK46</accession>
<feature type="non-terminal residue" evidence="2">
    <location>
        <position position="147"/>
    </location>
</feature>
<proteinExistence type="predicted"/>
<name>X0SK46_9ZZZZ</name>
<feature type="transmembrane region" description="Helical" evidence="1">
    <location>
        <begin position="123"/>
        <end position="146"/>
    </location>
</feature>
<dbReference type="EMBL" id="BARS01004646">
    <property type="protein sequence ID" value="GAF81443.1"/>
    <property type="molecule type" value="Genomic_DNA"/>
</dbReference>
<reference evidence="2" key="1">
    <citation type="journal article" date="2014" name="Front. Microbiol.">
        <title>High frequency of phylogenetically diverse reductive dehalogenase-homologous genes in deep subseafloor sedimentary metagenomes.</title>
        <authorList>
            <person name="Kawai M."/>
            <person name="Futagami T."/>
            <person name="Toyoda A."/>
            <person name="Takaki Y."/>
            <person name="Nishi S."/>
            <person name="Hori S."/>
            <person name="Arai W."/>
            <person name="Tsubouchi T."/>
            <person name="Morono Y."/>
            <person name="Uchiyama I."/>
            <person name="Ito T."/>
            <person name="Fujiyama A."/>
            <person name="Inagaki F."/>
            <person name="Takami H."/>
        </authorList>
    </citation>
    <scope>NUCLEOTIDE SEQUENCE</scope>
    <source>
        <strain evidence="2">Expedition CK06-06</strain>
    </source>
</reference>
<feature type="transmembrane region" description="Helical" evidence="1">
    <location>
        <begin position="82"/>
        <end position="103"/>
    </location>
</feature>
<keyword evidence="1" id="KW-0812">Transmembrane</keyword>
<keyword evidence="1" id="KW-1133">Transmembrane helix</keyword>
<comment type="caution">
    <text evidence="2">The sequence shown here is derived from an EMBL/GenBank/DDBJ whole genome shotgun (WGS) entry which is preliminary data.</text>
</comment>